<keyword evidence="5 7" id="KW-0472">Membrane</keyword>
<sequence length="357" mass="40344">MLLHLLSGQTAKVRLKVAEKDMKFLKWKHEVLEQKFSKIQKERDELYQKFTKAILEAQEAGLSEVLSNSNLNHLAHDLATRKVEAHNDLLWTHEAKRKSLGSPVEELGFTPLESTSAGLVSATIADCKPCTGRLRAGIEKDLSRSESRHFGLSRRPVGSFSKRGEERADCQRSCHQERLSLEIGSWDMHVNIRKKDDIFICDWLQISIARKLQKHLQKSGYPVYLHQLLEDGSIYLPPVEKPPRNPQLVARLERIKAKLANEEYMRITRNVNAQELNRLGTMADFGRQVRSVKAAVVTVFNFLVTVVATFACSYMGSQYLFTETTARVISAVIAASVVGLAELYVLVRTMEGELGEP</sequence>
<evidence type="ECO:0000259" key="8">
    <source>
        <dbReference type="Pfam" id="PF13851"/>
    </source>
</evidence>
<dbReference type="GO" id="GO:0070072">
    <property type="term" value="P:vacuolar proton-transporting V-type ATPase complex assembly"/>
    <property type="evidence" value="ECO:0007669"/>
    <property type="project" value="InterPro"/>
</dbReference>
<dbReference type="PANTHER" id="PTHR31394">
    <property type="entry name" value="TRANSMEMBRANE PROTEIN 199"/>
    <property type="match status" value="1"/>
</dbReference>
<keyword evidence="10" id="KW-1185">Reference proteome</keyword>
<dbReference type="Proteomes" id="UP001152803">
    <property type="component" value="Unassembled WGS sequence"/>
</dbReference>
<protein>
    <recommendedName>
        <fullName evidence="8">Growth arrest-specific protein 8 domain-containing protein</fullName>
    </recommendedName>
</protein>
<comment type="subcellular location">
    <subcellularLocation>
        <location evidence="1">Endoplasmic reticulum membrane</location>
        <topology evidence="1">Multi-pass membrane protein</topology>
    </subcellularLocation>
</comment>
<accession>A0A9Q1D347</accession>
<evidence type="ECO:0000256" key="6">
    <source>
        <dbReference type="SAM" id="Coils"/>
    </source>
</evidence>
<evidence type="ECO:0000313" key="9">
    <source>
        <dbReference type="EMBL" id="KAJ8256409.1"/>
    </source>
</evidence>
<dbReference type="GO" id="GO:0005789">
    <property type="term" value="C:endoplasmic reticulum membrane"/>
    <property type="evidence" value="ECO:0007669"/>
    <property type="project" value="UniProtKB-SubCell"/>
</dbReference>
<dbReference type="PANTHER" id="PTHR31394:SF1">
    <property type="entry name" value="TRANSMEMBRANE PROTEIN 199"/>
    <property type="match status" value="1"/>
</dbReference>
<evidence type="ECO:0000256" key="3">
    <source>
        <dbReference type="ARBA" id="ARBA00022824"/>
    </source>
</evidence>
<dbReference type="EMBL" id="JAFJMO010000014">
    <property type="protein sequence ID" value="KAJ8256409.1"/>
    <property type="molecule type" value="Genomic_DNA"/>
</dbReference>
<organism evidence="9 10">
    <name type="scientific">Conger conger</name>
    <name type="common">Conger eel</name>
    <name type="synonym">Muraena conger</name>
    <dbReference type="NCBI Taxonomy" id="82655"/>
    <lineage>
        <taxon>Eukaryota</taxon>
        <taxon>Metazoa</taxon>
        <taxon>Chordata</taxon>
        <taxon>Craniata</taxon>
        <taxon>Vertebrata</taxon>
        <taxon>Euteleostomi</taxon>
        <taxon>Actinopterygii</taxon>
        <taxon>Neopterygii</taxon>
        <taxon>Teleostei</taxon>
        <taxon>Anguilliformes</taxon>
        <taxon>Congridae</taxon>
        <taxon>Conger</taxon>
    </lineage>
</organism>
<keyword evidence="3" id="KW-0256">Endoplasmic reticulum</keyword>
<proteinExistence type="predicted"/>
<gene>
    <name evidence="9" type="ORF">COCON_G00185610</name>
</gene>
<dbReference type="InterPro" id="IPR025593">
    <property type="entry name" value="GAS8_dom"/>
</dbReference>
<evidence type="ECO:0000256" key="1">
    <source>
        <dbReference type="ARBA" id="ARBA00004477"/>
    </source>
</evidence>
<evidence type="ECO:0000256" key="5">
    <source>
        <dbReference type="ARBA" id="ARBA00023136"/>
    </source>
</evidence>
<evidence type="ECO:0000256" key="7">
    <source>
        <dbReference type="SAM" id="Phobius"/>
    </source>
</evidence>
<dbReference type="Gene3D" id="1.10.287.3240">
    <property type="match status" value="1"/>
</dbReference>
<feature type="transmembrane region" description="Helical" evidence="7">
    <location>
        <begin position="328"/>
        <end position="347"/>
    </location>
</feature>
<dbReference type="Pfam" id="PF11712">
    <property type="entry name" value="Vma12"/>
    <property type="match status" value="1"/>
</dbReference>
<feature type="transmembrane region" description="Helical" evidence="7">
    <location>
        <begin position="294"/>
        <end position="316"/>
    </location>
</feature>
<name>A0A9Q1D347_CONCO</name>
<evidence type="ECO:0000313" key="10">
    <source>
        <dbReference type="Proteomes" id="UP001152803"/>
    </source>
</evidence>
<dbReference type="Pfam" id="PF13851">
    <property type="entry name" value="GAS"/>
    <property type="match status" value="1"/>
</dbReference>
<feature type="coiled-coil region" evidence="6">
    <location>
        <begin position="15"/>
        <end position="49"/>
    </location>
</feature>
<reference evidence="9" key="1">
    <citation type="journal article" date="2023" name="Science">
        <title>Genome structures resolve the early diversification of teleost fishes.</title>
        <authorList>
            <person name="Parey E."/>
            <person name="Louis A."/>
            <person name="Montfort J."/>
            <person name="Bouchez O."/>
            <person name="Roques C."/>
            <person name="Iampietro C."/>
            <person name="Lluch J."/>
            <person name="Castinel A."/>
            <person name="Donnadieu C."/>
            <person name="Desvignes T."/>
            <person name="Floi Bucao C."/>
            <person name="Jouanno E."/>
            <person name="Wen M."/>
            <person name="Mejri S."/>
            <person name="Dirks R."/>
            <person name="Jansen H."/>
            <person name="Henkel C."/>
            <person name="Chen W.J."/>
            <person name="Zahm M."/>
            <person name="Cabau C."/>
            <person name="Klopp C."/>
            <person name="Thompson A.W."/>
            <person name="Robinson-Rechavi M."/>
            <person name="Braasch I."/>
            <person name="Lecointre G."/>
            <person name="Bobe J."/>
            <person name="Postlethwait J.H."/>
            <person name="Berthelot C."/>
            <person name="Roest Crollius H."/>
            <person name="Guiguen Y."/>
        </authorList>
    </citation>
    <scope>NUCLEOTIDE SEQUENCE</scope>
    <source>
        <strain evidence="9">Concon-B</strain>
    </source>
</reference>
<keyword evidence="4 7" id="KW-1133">Transmembrane helix</keyword>
<dbReference type="GO" id="GO:0048870">
    <property type="term" value="P:cell motility"/>
    <property type="evidence" value="ECO:0007669"/>
    <property type="project" value="InterPro"/>
</dbReference>
<evidence type="ECO:0000256" key="4">
    <source>
        <dbReference type="ARBA" id="ARBA00022989"/>
    </source>
</evidence>
<feature type="domain" description="Growth arrest-specific protein 8" evidence="8">
    <location>
        <begin position="9"/>
        <end position="83"/>
    </location>
</feature>
<comment type="caution">
    <text evidence="9">The sequence shown here is derived from an EMBL/GenBank/DDBJ whole genome shotgun (WGS) entry which is preliminary data.</text>
</comment>
<dbReference type="InterPro" id="IPR021013">
    <property type="entry name" value="ATPase_Vma12"/>
</dbReference>
<dbReference type="OrthoDB" id="19981at2759"/>
<keyword evidence="2 7" id="KW-0812">Transmembrane</keyword>
<keyword evidence="6" id="KW-0175">Coiled coil</keyword>
<dbReference type="AlphaFoldDB" id="A0A9Q1D347"/>
<evidence type="ECO:0000256" key="2">
    <source>
        <dbReference type="ARBA" id="ARBA00022692"/>
    </source>
</evidence>
<dbReference type="GO" id="GO:0031514">
    <property type="term" value="C:motile cilium"/>
    <property type="evidence" value="ECO:0007669"/>
    <property type="project" value="InterPro"/>
</dbReference>